<dbReference type="PANTHER" id="PTHR30383:SF26">
    <property type="entry name" value="SGNH HYDROLASE-TYPE ESTERASE DOMAIN-CONTAINING PROTEIN"/>
    <property type="match status" value="1"/>
</dbReference>
<feature type="chain" id="PRO_5021793812" evidence="1">
    <location>
        <begin position="22"/>
        <end position="230"/>
    </location>
</feature>
<name>A0A517Y4A5_9BACT</name>
<keyword evidence="3" id="KW-0378">Hydrolase</keyword>
<dbReference type="GO" id="GO:0004622">
    <property type="term" value="F:phosphatidylcholine lysophospholipase activity"/>
    <property type="evidence" value="ECO:0007669"/>
    <property type="project" value="TreeGrafter"/>
</dbReference>
<organism evidence="3 4">
    <name type="scientific">Anatilimnocola aggregata</name>
    <dbReference type="NCBI Taxonomy" id="2528021"/>
    <lineage>
        <taxon>Bacteria</taxon>
        <taxon>Pseudomonadati</taxon>
        <taxon>Planctomycetota</taxon>
        <taxon>Planctomycetia</taxon>
        <taxon>Pirellulales</taxon>
        <taxon>Pirellulaceae</taxon>
        <taxon>Anatilimnocola</taxon>
    </lineage>
</organism>
<reference evidence="3 4" key="1">
    <citation type="submission" date="2019-02" db="EMBL/GenBank/DDBJ databases">
        <title>Deep-cultivation of Planctomycetes and their phenomic and genomic characterization uncovers novel biology.</title>
        <authorList>
            <person name="Wiegand S."/>
            <person name="Jogler M."/>
            <person name="Boedeker C."/>
            <person name="Pinto D."/>
            <person name="Vollmers J."/>
            <person name="Rivas-Marin E."/>
            <person name="Kohn T."/>
            <person name="Peeters S.H."/>
            <person name="Heuer A."/>
            <person name="Rast P."/>
            <person name="Oberbeckmann S."/>
            <person name="Bunk B."/>
            <person name="Jeske O."/>
            <person name="Meyerdierks A."/>
            <person name="Storesund J.E."/>
            <person name="Kallscheuer N."/>
            <person name="Luecker S."/>
            <person name="Lage O.M."/>
            <person name="Pohl T."/>
            <person name="Merkel B.J."/>
            <person name="Hornburger P."/>
            <person name="Mueller R.-W."/>
            <person name="Bruemmer F."/>
            <person name="Labrenz M."/>
            <person name="Spormann A.M."/>
            <person name="Op den Camp H."/>
            <person name="Overmann J."/>
            <person name="Amann R."/>
            <person name="Jetten M.S.M."/>
            <person name="Mascher T."/>
            <person name="Medema M.H."/>
            <person name="Devos D.P."/>
            <person name="Kaster A.-K."/>
            <person name="Ovreas L."/>
            <person name="Rohde M."/>
            <person name="Galperin M.Y."/>
            <person name="Jogler C."/>
        </authorList>
    </citation>
    <scope>NUCLEOTIDE SEQUENCE [LARGE SCALE GENOMIC DNA]</scope>
    <source>
        <strain evidence="3 4">ETA_A8</strain>
    </source>
</reference>
<dbReference type="InterPro" id="IPR013830">
    <property type="entry name" value="SGNH_hydro"/>
</dbReference>
<feature type="signal peptide" evidence="1">
    <location>
        <begin position="1"/>
        <end position="21"/>
    </location>
</feature>
<dbReference type="KEGG" id="aagg:ETAA8_00230"/>
<dbReference type="CDD" id="cd00229">
    <property type="entry name" value="SGNH_hydrolase"/>
    <property type="match status" value="1"/>
</dbReference>
<evidence type="ECO:0000259" key="2">
    <source>
        <dbReference type="Pfam" id="PF13472"/>
    </source>
</evidence>
<dbReference type="EMBL" id="CP036274">
    <property type="protein sequence ID" value="QDU24962.1"/>
    <property type="molecule type" value="Genomic_DNA"/>
</dbReference>
<proteinExistence type="predicted"/>
<gene>
    <name evidence="3" type="ORF">ETAA8_00230</name>
</gene>
<dbReference type="Gene3D" id="3.40.50.1110">
    <property type="entry name" value="SGNH hydrolase"/>
    <property type="match status" value="1"/>
</dbReference>
<dbReference type="InterPro" id="IPR051532">
    <property type="entry name" value="Ester_Hydrolysis_Enzymes"/>
</dbReference>
<dbReference type="Pfam" id="PF13472">
    <property type="entry name" value="Lipase_GDSL_2"/>
    <property type="match status" value="1"/>
</dbReference>
<dbReference type="RefSeq" id="WP_145083079.1">
    <property type="nucleotide sequence ID" value="NZ_CP036274.1"/>
</dbReference>
<evidence type="ECO:0000313" key="3">
    <source>
        <dbReference type="EMBL" id="QDU24962.1"/>
    </source>
</evidence>
<dbReference type="PROSITE" id="PS51257">
    <property type="entry name" value="PROKAR_LIPOPROTEIN"/>
    <property type="match status" value="1"/>
</dbReference>
<evidence type="ECO:0000313" key="4">
    <source>
        <dbReference type="Proteomes" id="UP000315017"/>
    </source>
</evidence>
<keyword evidence="4" id="KW-1185">Reference proteome</keyword>
<feature type="domain" description="SGNH hydrolase-type esterase" evidence="2">
    <location>
        <begin position="42"/>
        <end position="213"/>
    </location>
</feature>
<dbReference type="AlphaFoldDB" id="A0A517Y4A5"/>
<protein>
    <submittedName>
        <fullName evidence="3">GDSL-like Lipase/Acylhydrolase</fullName>
    </submittedName>
</protein>
<dbReference type="OrthoDB" id="9815670at2"/>
<dbReference type="PANTHER" id="PTHR30383">
    <property type="entry name" value="THIOESTERASE 1/PROTEASE 1/LYSOPHOSPHOLIPASE L1"/>
    <property type="match status" value="1"/>
</dbReference>
<evidence type="ECO:0000256" key="1">
    <source>
        <dbReference type="SAM" id="SignalP"/>
    </source>
</evidence>
<dbReference type="Proteomes" id="UP000315017">
    <property type="component" value="Chromosome"/>
</dbReference>
<accession>A0A517Y4A5</accession>
<sequence length="230" mass="24918" precursor="true">MKRFPSVVLLALSIACSSAFAAKPKANDAVATDSTLPNVLILGDSISIGYTPVVRDALKSKANVIRPSANCGETRMGLAGIDDWLGDGKWDVIHFNWGLWDLCYRNPDSKTQGNRDKVNGKQAIPLAEYEANLERLVERLKQTGAVLVWASTTVVPEGEAGRVVGDELKYNAAAERVMKKHGVRIDDLHSLTKRFEPELFTKPGDVHYTPAGYGKIGSQAAAAIEAALKK</sequence>
<keyword evidence="1" id="KW-0732">Signal</keyword>
<dbReference type="SUPFAM" id="SSF52266">
    <property type="entry name" value="SGNH hydrolase"/>
    <property type="match status" value="1"/>
</dbReference>
<dbReference type="InterPro" id="IPR036514">
    <property type="entry name" value="SGNH_hydro_sf"/>
</dbReference>